<organism evidence="3 4">
    <name type="scientific">Aspergillus tamarii</name>
    <dbReference type="NCBI Taxonomy" id="41984"/>
    <lineage>
        <taxon>Eukaryota</taxon>
        <taxon>Fungi</taxon>
        <taxon>Dikarya</taxon>
        <taxon>Ascomycota</taxon>
        <taxon>Pezizomycotina</taxon>
        <taxon>Eurotiomycetes</taxon>
        <taxon>Eurotiomycetidae</taxon>
        <taxon>Eurotiales</taxon>
        <taxon>Aspergillaceae</taxon>
        <taxon>Aspergillus</taxon>
        <taxon>Aspergillus subgen. Circumdati</taxon>
    </lineage>
</organism>
<keyword evidence="4" id="KW-1185">Reference proteome</keyword>
<evidence type="ECO:0000313" key="4">
    <source>
        <dbReference type="Proteomes" id="UP000326950"/>
    </source>
</evidence>
<dbReference type="Proteomes" id="UP000326950">
    <property type="component" value="Unassembled WGS sequence"/>
</dbReference>
<feature type="compositionally biased region" description="Polar residues" evidence="1">
    <location>
        <begin position="319"/>
        <end position="332"/>
    </location>
</feature>
<protein>
    <recommendedName>
        <fullName evidence="2">HNH nuclease domain-containing protein</fullName>
    </recommendedName>
</protein>
<accession>A0A5N6UQ29</accession>
<feature type="compositionally biased region" description="Polar residues" evidence="1">
    <location>
        <begin position="345"/>
        <end position="355"/>
    </location>
</feature>
<evidence type="ECO:0000259" key="2">
    <source>
        <dbReference type="Pfam" id="PF13391"/>
    </source>
</evidence>
<feature type="region of interest" description="Disordered" evidence="1">
    <location>
        <begin position="293"/>
        <end position="355"/>
    </location>
</feature>
<reference evidence="3 4" key="1">
    <citation type="submission" date="2019-04" db="EMBL/GenBank/DDBJ databases">
        <title>Friends and foes A comparative genomics study of 23 Aspergillus species from section Flavi.</title>
        <authorList>
            <consortium name="DOE Joint Genome Institute"/>
            <person name="Kjaerbolling I."/>
            <person name="Vesth T."/>
            <person name="Frisvad J.C."/>
            <person name="Nybo J.L."/>
            <person name="Theobald S."/>
            <person name="Kildgaard S."/>
            <person name="Isbrandt T."/>
            <person name="Kuo A."/>
            <person name="Sato A."/>
            <person name="Lyhne E.K."/>
            <person name="Kogle M.E."/>
            <person name="Wiebenga A."/>
            <person name="Kun R.S."/>
            <person name="Lubbers R.J."/>
            <person name="Makela M.R."/>
            <person name="Barry K."/>
            <person name="Chovatia M."/>
            <person name="Clum A."/>
            <person name="Daum C."/>
            <person name="Haridas S."/>
            <person name="He G."/>
            <person name="LaButti K."/>
            <person name="Lipzen A."/>
            <person name="Mondo S."/>
            <person name="Riley R."/>
            <person name="Salamov A."/>
            <person name="Simmons B.A."/>
            <person name="Magnuson J.K."/>
            <person name="Henrissat B."/>
            <person name="Mortensen U.H."/>
            <person name="Larsen T.O."/>
            <person name="Devries R.P."/>
            <person name="Grigoriev I.V."/>
            <person name="Machida M."/>
            <person name="Baker S.E."/>
            <person name="Andersen M.R."/>
        </authorList>
    </citation>
    <scope>NUCLEOTIDE SEQUENCE [LARGE SCALE GENOMIC DNA]</scope>
    <source>
        <strain evidence="3 4">CBS 117626</strain>
    </source>
</reference>
<dbReference type="EMBL" id="ML738652">
    <property type="protein sequence ID" value="KAE8160737.1"/>
    <property type="molecule type" value="Genomic_DNA"/>
</dbReference>
<feature type="compositionally biased region" description="Acidic residues" evidence="1">
    <location>
        <begin position="293"/>
        <end position="307"/>
    </location>
</feature>
<proteinExistence type="predicted"/>
<dbReference type="OrthoDB" id="5416097at2759"/>
<sequence length="355" mass="40065">MASETPAIDAIPEISDTHRVELIQKISSMAPEISSTTWAVLWLSDIEQLEDLSNVKAGLLSATLTGLVDPTRQILLQWASRARHVDSDKASKRKRSDSIKDMCIKRDEYCLLTGKEEPVGITHIYPYSMMGKPKTTHELFWRHLASFWCPDRIERWKKTAMGPSGTEVLENVMCLSRESHGLWGKARFALQPVELSVDRKALTVRFFWIPVSKYMKTMDLKATPFLPSNLGHTGKRIKLFDCESEKPICSGDIITMKTSDPDEYPLPSFALLEMQWFLTRALGLSGAADVDPADWDSDFEDEEEEEELVARPRGRAHNLQENQHPSRASSRMSGKAAPGSRDTSRSCSLSVRSRH</sequence>
<evidence type="ECO:0000313" key="3">
    <source>
        <dbReference type="EMBL" id="KAE8160737.1"/>
    </source>
</evidence>
<gene>
    <name evidence="3" type="ORF">BDV40DRAFT_301964</name>
</gene>
<dbReference type="AlphaFoldDB" id="A0A5N6UQ29"/>
<name>A0A5N6UQ29_ASPTM</name>
<evidence type="ECO:0000256" key="1">
    <source>
        <dbReference type="SAM" id="MobiDB-lite"/>
    </source>
</evidence>
<dbReference type="Pfam" id="PF13391">
    <property type="entry name" value="HNH_2"/>
    <property type="match status" value="1"/>
</dbReference>
<dbReference type="InterPro" id="IPR003615">
    <property type="entry name" value="HNH_nuc"/>
</dbReference>
<feature type="domain" description="HNH nuclease" evidence="2">
    <location>
        <begin position="110"/>
        <end position="190"/>
    </location>
</feature>